<evidence type="ECO:0000256" key="9">
    <source>
        <dbReference type="ARBA" id="ARBA00025679"/>
    </source>
</evidence>
<dbReference type="VEuPathDB" id="FungiDB:CC1G_06278"/>
<evidence type="ECO:0000256" key="6">
    <source>
        <dbReference type="ARBA" id="ARBA00022729"/>
    </source>
</evidence>
<feature type="chain" id="PRO_5025094439" description="Pectate lyase" evidence="10">
    <location>
        <begin position="17"/>
        <end position="228"/>
    </location>
</feature>
<dbReference type="SMR" id="A8NTC2"/>
<dbReference type="RefSeq" id="XP_001836193.2">
    <property type="nucleotide sequence ID" value="XM_001836141.2"/>
</dbReference>
<dbReference type="InParanoid" id="A8NTC2"/>
<evidence type="ECO:0000256" key="7">
    <source>
        <dbReference type="ARBA" id="ARBA00022837"/>
    </source>
</evidence>
<evidence type="ECO:0000256" key="2">
    <source>
        <dbReference type="ARBA" id="ARBA00001913"/>
    </source>
</evidence>
<comment type="subcellular location">
    <subcellularLocation>
        <location evidence="3 10">Secreted</location>
    </subcellularLocation>
</comment>
<keyword evidence="5 10" id="KW-0964">Secreted</keyword>
<dbReference type="AlphaFoldDB" id="A8NTC2"/>
<comment type="catalytic activity">
    <reaction evidence="1 10">
        <text>Eliminative cleavage of (1-&gt;4)-alpha-D-galacturonan to give oligosaccharides with 4-deoxy-alpha-D-galact-4-enuronosyl groups at their non-reducing ends.</text>
        <dbReference type="EC" id="4.2.2.2"/>
    </reaction>
</comment>
<proteinExistence type="inferred from homology"/>
<comment type="similarity">
    <text evidence="4 10">Belongs to the polysaccharide lyase 3 family.</text>
</comment>
<name>A8NTC2_COPC7</name>
<accession>A8NTC2</accession>
<keyword evidence="12" id="KW-1185">Reference proteome</keyword>
<protein>
    <recommendedName>
        <fullName evidence="10">Pectate lyase</fullName>
        <ecNumber evidence="10">4.2.2.2</ecNumber>
    </recommendedName>
</protein>
<keyword evidence="8 10" id="KW-0456">Lyase</keyword>
<organism evidence="11 12">
    <name type="scientific">Coprinopsis cinerea (strain Okayama-7 / 130 / ATCC MYA-4618 / FGSC 9003)</name>
    <name type="common">Inky cap fungus</name>
    <name type="synonym">Hormographiella aspergillata</name>
    <dbReference type="NCBI Taxonomy" id="240176"/>
    <lineage>
        <taxon>Eukaryota</taxon>
        <taxon>Fungi</taxon>
        <taxon>Dikarya</taxon>
        <taxon>Basidiomycota</taxon>
        <taxon>Agaricomycotina</taxon>
        <taxon>Agaricomycetes</taxon>
        <taxon>Agaricomycetidae</taxon>
        <taxon>Agaricales</taxon>
        <taxon>Agaricineae</taxon>
        <taxon>Psathyrellaceae</taxon>
        <taxon>Coprinopsis</taxon>
    </lineage>
</organism>
<comment type="function">
    <text evidence="9 10">Pectinolytic enzyme consist of four classes of enzymes: pectin lyase, polygalacturonase, pectin methylesterase and rhamnogalacturonase. Among pectinolytic enzymes, pectin lyase is the most important in depolymerization of pectin, since it cleaves internal glycosidic bonds of highly methylated pectins. Favors pectate, the anion, over pectin, the methyl ester.</text>
</comment>
<comment type="cofactor">
    <cofactor evidence="2 10">
        <name>Ca(2+)</name>
        <dbReference type="ChEBI" id="CHEBI:29108"/>
    </cofactor>
</comment>
<dbReference type="PANTHER" id="PTHR33407:SF9">
    <property type="entry name" value="PECTATE LYASE F-RELATED"/>
    <property type="match status" value="1"/>
</dbReference>
<dbReference type="PANTHER" id="PTHR33407">
    <property type="entry name" value="PECTATE LYASE F-RELATED"/>
    <property type="match status" value="1"/>
</dbReference>
<dbReference type="SUPFAM" id="SSF51126">
    <property type="entry name" value="Pectin lyase-like"/>
    <property type="match status" value="1"/>
</dbReference>
<evidence type="ECO:0000256" key="10">
    <source>
        <dbReference type="RuleBase" id="RU367009"/>
    </source>
</evidence>
<dbReference type="Pfam" id="PF03211">
    <property type="entry name" value="Pectate_lyase"/>
    <property type="match status" value="1"/>
</dbReference>
<dbReference type="OMA" id="NSKCKRS"/>
<dbReference type="OrthoDB" id="441042at2759"/>
<evidence type="ECO:0000256" key="8">
    <source>
        <dbReference type="ARBA" id="ARBA00023239"/>
    </source>
</evidence>
<dbReference type="HOGENOM" id="CLU_044863_3_0_1"/>
<dbReference type="EC" id="4.2.2.2" evidence="10"/>
<comment type="caution">
    <text evidence="11">The sequence shown here is derived from an EMBL/GenBank/DDBJ whole genome shotgun (WGS) entry which is preliminary data.</text>
</comment>
<evidence type="ECO:0000256" key="1">
    <source>
        <dbReference type="ARBA" id="ARBA00000695"/>
    </source>
</evidence>
<keyword evidence="6 10" id="KW-0732">Signal</keyword>
<dbReference type="InterPro" id="IPR011050">
    <property type="entry name" value="Pectin_lyase_fold/virulence"/>
</dbReference>
<sequence length="228" mass="24815">MFTVLALTTYFLGALANPIEKRAATNVFPNPPSTSSLSAPIRIRAGTTFTPPVAYTRYDRGWGACQEQKEGGQADAVFLLEEGATLRNVVIGPHQMEGSCRLENVFFEDVCEDAVTIKQNGGTSYIVGGGAKHATDKIIQHNGGGRVIIDSFFADGFGTFYRSCGNCRTQHARHVEVLNSWAINGNNLIGVNSNYGDTATIRQTRVSNVRNVCQRYIVFHPFSGDEAC</sequence>
<dbReference type="Gene3D" id="2.160.20.10">
    <property type="entry name" value="Single-stranded right-handed beta-helix, Pectin lyase-like"/>
    <property type="match status" value="1"/>
</dbReference>
<dbReference type="KEGG" id="cci:CC1G_06278"/>
<evidence type="ECO:0000256" key="5">
    <source>
        <dbReference type="ARBA" id="ARBA00022525"/>
    </source>
</evidence>
<dbReference type="EMBL" id="AACS02000004">
    <property type="protein sequence ID" value="EAU85565.2"/>
    <property type="molecule type" value="Genomic_DNA"/>
</dbReference>
<dbReference type="Proteomes" id="UP000001861">
    <property type="component" value="Unassembled WGS sequence"/>
</dbReference>
<dbReference type="STRING" id="240176.A8NTC2"/>
<dbReference type="GO" id="GO:0045490">
    <property type="term" value="P:pectin catabolic process"/>
    <property type="evidence" value="ECO:0007669"/>
    <property type="project" value="TreeGrafter"/>
</dbReference>
<evidence type="ECO:0000313" key="11">
    <source>
        <dbReference type="EMBL" id="EAU85565.2"/>
    </source>
</evidence>
<dbReference type="GO" id="GO:0005576">
    <property type="term" value="C:extracellular region"/>
    <property type="evidence" value="ECO:0007669"/>
    <property type="project" value="UniProtKB-SubCell"/>
</dbReference>
<evidence type="ECO:0000313" key="12">
    <source>
        <dbReference type="Proteomes" id="UP000001861"/>
    </source>
</evidence>
<dbReference type="GeneID" id="6012733"/>
<reference evidence="11 12" key="1">
    <citation type="journal article" date="2010" name="Proc. Natl. Acad. Sci. U.S.A.">
        <title>Insights into evolution of multicellular fungi from the assembled chromosomes of the mushroom Coprinopsis cinerea (Coprinus cinereus).</title>
        <authorList>
            <person name="Stajich J.E."/>
            <person name="Wilke S.K."/>
            <person name="Ahren D."/>
            <person name="Au C.H."/>
            <person name="Birren B.W."/>
            <person name="Borodovsky M."/>
            <person name="Burns C."/>
            <person name="Canback B."/>
            <person name="Casselton L.A."/>
            <person name="Cheng C.K."/>
            <person name="Deng J."/>
            <person name="Dietrich F.S."/>
            <person name="Fargo D.C."/>
            <person name="Farman M.L."/>
            <person name="Gathman A.C."/>
            <person name="Goldberg J."/>
            <person name="Guigo R."/>
            <person name="Hoegger P.J."/>
            <person name="Hooker J.B."/>
            <person name="Huggins A."/>
            <person name="James T.Y."/>
            <person name="Kamada T."/>
            <person name="Kilaru S."/>
            <person name="Kodira C."/>
            <person name="Kues U."/>
            <person name="Kupfer D."/>
            <person name="Kwan H.S."/>
            <person name="Lomsadze A."/>
            <person name="Li W."/>
            <person name="Lilly W.W."/>
            <person name="Ma L.J."/>
            <person name="Mackey A.J."/>
            <person name="Manning G."/>
            <person name="Martin F."/>
            <person name="Muraguchi H."/>
            <person name="Natvig D.O."/>
            <person name="Palmerini H."/>
            <person name="Ramesh M.A."/>
            <person name="Rehmeyer C.J."/>
            <person name="Roe B.A."/>
            <person name="Shenoy N."/>
            <person name="Stanke M."/>
            <person name="Ter-Hovhannisyan V."/>
            <person name="Tunlid A."/>
            <person name="Velagapudi R."/>
            <person name="Vision T.J."/>
            <person name="Zeng Q."/>
            <person name="Zolan M.E."/>
            <person name="Pukkila P.J."/>
        </authorList>
    </citation>
    <scope>NUCLEOTIDE SEQUENCE [LARGE SCALE GENOMIC DNA]</scope>
    <source>
        <strain evidence="12">Okayama-7 / 130 / ATCC MYA-4618 / FGSC 9003</strain>
    </source>
</reference>
<evidence type="ECO:0000256" key="4">
    <source>
        <dbReference type="ARBA" id="ARBA00006463"/>
    </source>
</evidence>
<feature type="signal peptide" evidence="10">
    <location>
        <begin position="1"/>
        <end position="16"/>
    </location>
</feature>
<dbReference type="eggNOG" id="ENOG502QU39">
    <property type="taxonomic scope" value="Eukaryota"/>
</dbReference>
<keyword evidence="7 10" id="KW-0106">Calcium</keyword>
<dbReference type="InterPro" id="IPR012334">
    <property type="entry name" value="Pectin_lyas_fold"/>
</dbReference>
<dbReference type="InterPro" id="IPR004898">
    <property type="entry name" value="Pectate_lyase_PlyH/PlyE-like"/>
</dbReference>
<evidence type="ECO:0000256" key="3">
    <source>
        <dbReference type="ARBA" id="ARBA00004613"/>
    </source>
</evidence>
<dbReference type="GO" id="GO:0030570">
    <property type="term" value="F:pectate lyase activity"/>
    <property type="evidence" value="ECO:0007669"/>
    <property type="project" value="UniProtKB-UniRule"/>
</dbReference>
<gene>
    <name evidence="11" type="ORF">CC1G_06278</name>
</gene>